<evidence type="ECO:0000256" key="2">
    <source>
        <dbReference type="ARBA" id="ARBA00022737"/>
    </source>
</evidence>
<dbReference type="AlphaFoldDB" id="A0A8H6YHL5"/>
<keyword evidence="5" id="KW-1185">Reference proteome</keyword>
<reference evidence="4" key="1">
    <citation type="submission" date="2020-05" db="EMBL/GenBank/DDBJ databases">
        <title>Mycena genomes resolve the evolution of fungal bioluminescence.</title>
        <authorList>
            <person name="Tsai I.J."/>
        </authorList>
    </citation>
    <scope>NUCLEOTIDE SEQUENCE</scope>
    <source>
        <strain evidence="4">CCC161011</strain>
    </source>
</reference>
<dbReference type="PANTHER" id="PTHR19848">
    <property type="entry name" value="WD40 REPEAT PROTEIN"/>
    <property type="match status" value="1"/>
</dbReference>
<gene>
    <name evidence="4" type="ORF">MVEN_00891600</name>
</gene>
<dbReference type="InterPro" id="IPR015943">
    <property type="entry name" value="WD40/YVTN_repeat-like_dom_sf"/>
</dbReference>
<comment type="caution">
    <text evidence="4">The sequence shown here is derived from an EMBL/GenBank/DDBJ whole genome shotgun (WGS) entry which is preliminary data.</text>
</comment>
<dbReference type="InterPro" id="IPR020472">
    <property type="entry name" value="WD40_PAC1"/>
</dbReference>
<proteinExistence type="predicted"/>
<accession>A0A8H6YHL5</accession>
<dbReference type="PRINTS" id="PR00320">
    <property type="entry name" value="GPROTEINBRPT"/>
</dbReference>
<dbReference type="PROSITE" id="PS50294">
    <property type="entry name" value="WD_REPEATS_REGION"/>
    <property type="match status" value="2"/>
</dbReference>
<dbReference type="SUPFAM" id="SSF50978">
    <property type="entry name" value="WD40 repeat-like"/>
    <property type="match status" value="1"/>
</dbReference>
<dbReference type="Proteomes" id="UP000620124">
    <property type="component" value="Unassembled WGS sequence"/>
</dbReference>
<dbReference type="PANTHER" id="PTHR19848:SF8">
    <property type="entry name" value="F-BOX AND WD REPEAT DOMAIN CONTAINING 7"/>
    <property type="match status" value="1"/>
</dbReference>
<evidence type="ECO:0000256" key="1">
    <source>
        <dbReference type="ARBA" id="ARBA00022574"/>
    </source>
</evidence>
<keyword evidence="2" id="KW-0677">Repeat</keyword>
<keyword evidence="1 3" id="KW-0853">WD repeat</keyword>
<feature type="repeat" description="WD" evidence="3">
    <location>
        <begin position="92"/>
        <end position="126"/>
    </location>
</feature>
<dbReference type="SMART" id="SM00320">
    <property type="entry name" value="WD40"/>
    <property type="match status" value="3"/>
</dbReference>
<feature type="repeat" description="WD" evidence="3">
    <location>
        <begin position="3"/>
        <end position="38"/>
    </location>
</feature>
<dbReference type="PROSITE" id="PS00678">
    <property type="entry name" value="WD_REPEATS_1"/>
    <property type="match status" value="2"/>
</dbReference>
<dbReference type="InterPro" id="IPR036322">
    <property type="entry name" value="WD40_repeat_dom_sf"/>
</dbReference>
<evidence type="ECO:0000313" key="4">
    <source>
        <dbReference type="EMBL" id="KAF7358414.1"/>
    </source>
</evidence>
<name>A0A8H6YHL5_9AGAR</name>
<evidence type="ECO:0000256" key="3">
    <source>
        <dbReference type="PROSITE-ProRule" id="PRU00221"/>
    </source>
</evidence>
<sequence length="219" mass="23319">MVLEGHSGIVTPVAFSPDGGADHGMHIVTGSEKTLRIWAVLVVALFEEHIRSLTLSPADDDILDATTDAFVLGPLRGHKPEDRTPVTELSIVESVAFSPDGERIVSGSDDGTLRVWDARTGALVTRPFQGHNDKVNSVSFSPEGGKIVSGPADHTLRIWDMHLDFAAEETLSDGHSDRVHSDARTGALVAGPLEGHSGAYVSPSVSRYGCDITNAKMDD</sequence>
<evidence type="ECO:0000313" key="5">
    <source>
        <dbReference type="Proteomes" id="UP000620124"/>
    </source>
</evidence>
<organism evidence="4 5">
    <name type="scientific">Mycena venus</name>
    <dbReference type="NCBI Taxonomy" id="2733690"/>
    <lineage>
        <taxon>Eukaryota</taxon>
        <taxon>Fungi</taxon>
        <taxon>Dikarya</taxon>
        <taxon>Basidiomycota</taxon>
        <taxon>Agaricomycotina</taxon>
        <taxon>Agaricomycetes</taxon>
        <taxon>Agaricomycetidae</taxon>
        <taxon>Agaricales</taxon>
        <taxon>Marasmiineae</taxon>
        <taxon>Mycenaceae</taxon>
        <taxon>Mycena</taxon>
    </lineage>
</organism>
<dbReference type="OrthoDB" id="2615105at2759"/>
<dbReference type="InterPro" id="IPR019775">
    <property type="entry name" value="WD40_repeat_CS"/>
</dbReference>
<dbReference type="Pfam" id="PF00400">
    <property type="entry name" value="WD40"/>
    <property type="match status" value="3"/>
</dbReference>
<dbReference type="InterPro" id="IPR001680">
    <property type="entry name" value="WD40_rpt"/>
</dbReference>
<feature type="repeat" description="WD" evidence="3">
    <location>
        <begin position="128"/>
        <end position="161"/>
    </location>
</feature>
<dbReference type="Gene3D" id="2.130.10.10">
    <property type="entry name" value="YVTN repeat-like/Quinoprotein amine dehydrogenase"/>
    <property type="match status" value="2"/>
</dbReference>
<dbReference type="PROSITE" id="PS50082">
    <property type="entry name" value="WD_REPEATS_2"/>
    <property type="match status" value="3"/>
</dbReference>
<dbReference type="EMBL" id="JACAZI010000006">
    <property type="protein sequence ID" value="KAF7358414.1"/>
    <property type="molecule type" value="Genomic_DNA"/>
</dbReference>
<protein>
    <submittedName>
        <fullName evidence="4">WD40 repeat-like protein</fullName>
    </submittedName>
</protein>